<dbReference type="GeneID" id="107217916"/>
<dbReference type="InterPro" id="IPR023231">
    <property type="entry name" value="GSKIP_dom_sf"/>
</dbReference>
<feature type="domain" description="GSKIP" evidence="2">
    <location>
        <begin position="15"/>
        <end position="112"/>
    </location>
</feature>
<dbReference type="GO" id="GO:0005737">
    <property type="term" value="C:cytoplasm"/>
    <property type="evidence" value="ECO:0007669"/>
    <property type="project" value="TreeGrafter"/>
</dbReference>
<dbReference type="FunCoup" id="A0A6J0BA50">
    <property type="interactions" value="390"/>
</dbReference>
<sequence>MESSEDKVFDKEQWKLEAEAVIADVKCHVKELKLSDKLPNTNNRVYLNLTTLEEVKYCVELSPLGFAVVDKTYDSDLNREAQYYETPYSLLNYISPEYTRSFGLLLHEKLSKITHK</sequence>
<dbReference type="Proteomes" id="UP000829291">
    <property type="component" value="Chromosome 5"/>
</dbReference>
<dbReference type="InParanoid" id="A0A6J0BA50"/>
<comment type="similarity">
    <text evidence="1">Belongs to the GSKIP family.</text>
</comment>
<keyword evidence="3" id="KW-1185">Reference proteome</keyword>
<protein>
    <submittedName>
        <fullName evidence="4">GSK3-beta interaction protein</fullName>
    </submittedName>
</protein>
<evidence type="ECO:0000313" key="3">
    <source>
        <dbReference type="Proteomes" id="UP000829291"/>
    </source>
</evidence>
<dbReference type="OrthoDB" id="5804279at2759"/>
<proteinExistence type="inferred from homology"/>
<reference evidence="4" key="1">
    <citation type="submission" date="2025-08" db="UniProtKB">
        <authorList>
            <consortium name="RefSeq"/>
        </authorList>
    </citation>
    <scope>IDENTIFICATION</scope>
    <source>
        <tissue evidence="4">Thorax and Abdomen</tissue>
    </source>
</reference>
<dbReference type="SUPFAM" id="SSF103107">
    <property type="entry name" value="Hypothetical protein c14orf129, hspc210"/>
    <property type="match status" value="1"/>
</dbReference>
<dbReference type="GO" id="GO:0019207">
    <property type="term" value="F:kinase regulator activity"/>
    <property type="evidence" value="ECO:0007669"/>
    <property type="project" value="TreeGrafter"/>
</dbReference>
<dbReference type="InterPro" id="IPR037395">
    <property type="entry name" value="GSKIP"/>
</dbReference>
<dbReference type="RefSeq" id="XP_015511096.1">
    <property type="nucleotide sequence ID" value="XM_015655610.2"/>
</dbReference>
<accession>A0A6J0BA50</accession>
<dbReference type="GO" id="GO:0051018">
    <property type="term" value="F:protein kinase A binding"/>
    <property type="evidence" value="ECO:0007669"/>
    <property type="project" value="TreeGrafter"/>
</dbReference>
<dbReference type="Pfam" id="PF05303">
    <property type="entry name" value="GSKIP_dom"/>
    <property type="match status" value="1"/>
</dbReference>
<gene>
    <name evidence="4" type="primary">LOC107217916</name>
</gene>
<dbReference type="KEGG" id="nlo:107217916"/>
<evidence type="ECO:0000259" key="2">
    <source>
        <dbReference type="Pfam" id="PF05303"/>
    </source>
</evidence>
<dbReference type="GO" id="GO:0060828">
    <property type="term" value="P:regulation of canonical Wnt signaling pathway"/>
    <property type="evidence" value="ECO:0007669"/>
    <property type="project" value="InterPro"/>
</dbReference>
<dbReference type="InterPro" id="IPR007967">
    <property type="entry name" value="GSKIP_dom"/>
</dbReference>
<evidence type="ECO:0000313" key="4">
    <source>
        <dbReference type="RefSeq" id="XP_015511096.1"/>
    </source>
</evidence>
<name>A0A6J0BA50_NEOLC</name>
<dbReference type="AlphaFoldDB" id="A0A6J0BA50"/>
<dbReference type="PANTHER" id="PTHR12490:SF4">
    <property type="entry name" value="GSK3B-INTERACTING PROTEIN"/>
    <property type="match status" value="1"/>
</dbReference>
<dbReference type="Gene3D" id="3.30.2280.10">
    <property type="entry name" value="Hypothetical protein (hspc210)"/>
    <property type="match status" value="1"/>
</dbReference>
<organism evidence="4">
    <name type="scientific">Neodiprion lecontei</name>
    <name type="common">Redheaded pine sawfly</name>
    <dbReference type="NCBI Taxonomy" id="441921"/>
    <lineage>
        <taxon>Eukaryota</taxon>
        <taxon>Metazoa</taxon>
        <taxon>Ecdysozoa</taxon>
        <taxon>Arthropoda</taxon>
        <taxon>Hexapoda</taxon>
        <taxon>Insecta</taxon>
        <taxon>Pterygota</taxon>
        <taxon>Neoptera</taxon>
        <taxon>Endopterygota</taxon>
        <taxon>Hymenoptera</taxon>
        <taxon>Tenthredinoidea</taxon>
        <taxon>Diprionidae</taxon>
        <taxon>Diprioninae</taxon>
        <taxon>Neodiprion</taxon>
    </lineage>
</organism>
<dbReference type="PANTHER" id="PTHR12490">
    <property type="entry name" value="GSK3B-INTERACTING PROTEIN"/>
    <property type="match status" value="1"/>
</dbReference>
<evidence type="ECO:0000256" key="1">
    <source>
        <dbReference type="ARBA" id="ARBA00009571"/>
    </source>
</evidence>